<proteinExistence type="predicted"/>
<dbReference type="RefSeq" id="WP_193929641.1">
    <property type="nucleotide sequence ID" value="NZ_CAWPMZ010000041.1"/>
</dbReference>
<comment type="caution">
    <text evidence="1">The sequence shown here is derived from an EMBL/GenBank/DDBJ whole genome shotgun (WGS) entry which is preliminary data.</text>
</comment>
<organism evidence="1 2">
    <name type="scientific">Gloeocapsopsis crepidinum LEGE 06123</name>
    <dbReference type="NCBI Taxonomy" id="588587"/>
    <lineage>
        <taxon>Bacteria</taxon>
        <taxon>Bacillati</taxon>
        <taxon>Cyanobacteriota</taxon>
        <taxon>Cyanophyceae</taxon>
        <taxon>Oscillatoriophycideae</taxon>
        <taxon>Chroococcales</taxon>
        <taxon>Chroococcaceae</taxon>
        <taxon>Gloeocapsopsis</taxon>
    </lineage>
</organism>
<gene>
    <name evidence="1" type="ORF">IQ230_00035</name>
</gene>
<reference evidence="1 2" key="1">
    <citation type="submission" date="2020-10" db="EMBL/GenBank/DDBJ databases">
        <authorList>
            <person name="Castelo-Branco R."/>
            <person name="Eusebio N."/>
            <person name="Adriana R."/>
            <person name="Vieira A."/>
            <person name="Brugerolle De Fraissinette N."/>
            <person name="Rezende De Castro R."/>
            <person name="Schneider M.P."/>
            <person name="Vasconcelos V."/>
            <person name="Leao P.N."/>
        </authorList>
    </citation>
    <scope>NUCLEOTIDE SEQUENCE [LARGE SCALE GENOMIC DNA]</scope>
    <source>
        <strain evidence="1 2">LEGE 06123</strain>
    </source>
</reference>
<dbReference type="EMBL" id="JADEWN010000001">
    <property type="protein sequence ID" value="MBE9188781.1"/>
    <property type="molecule type" value="Genomic_DNA"/>
</dbReference>
<accession>A0ABR9UKG3</accession>
<keyword evidence="2" id="KW-1185">Reference proteome</keyword>
<evidence type="ECO:0000313" key="1">
    <source>
        <dbReference type="EMBL" id="MBE9188781.1"/>
    </source>
</evidence>
<name>A0ABR9UKG3_9CHRO</name>
<dbReference type="Proteomes" id="UP000651156">
    <property type="component" value="Unassembled WGS sequence"/>
</dbReference>
<sequence>MEFWIDDCSNGTRLTDVAPRGKWNRLINVRIVYFELPPEWEQQLAKSKKEATYSSQNKIKNTGITLY</sequence>
<evidence type="ECO:0000313" key="2">
    <source>
        <dbReference type="Proteomes" id="UP000651156"/>
    </source>
</evidence>
<protein>
    <submittedName>
        <fullName evidence="1">Uncharacterized protein</fullName>
    </submittedName>
</protein>